<comment type="similarity">
    <text evidence="2">Belongs to the acyltransferase 3 family.</text>
</comment>
<accession>A0A443JBY7</accession>
<evidence type="ECO:0000256" key="5">
    <source>
        <dbReference type="ARBA" id="ARBA00022989"/>
    </source>
</evidence>
<gene>
    <name evidence="9" type="ORF">D2T30_17365</name>
</gene>
<dbReference type="GO" id="GO:0005886">
    <property type="term" value="C:plasma membrane"/>
    <property type="evidence" value="ECO:0007669"/>
    <property type="project" value="UniProtKB-SubCell"/>
</dbReference>
<evidence type="ECO:0000256" key="6">
    <source>
        <dbReference type="ARBA" id="ARBA00023136"/>
    </source>
</evidence>
<feature type="domain" description="Acyltransferase 3" evidence="8">
    <location>
        <begin position="35"/>
        <end position="352"/>
    </location>
</feature>
<feature type="transmembrane region" description="Helical" evidence="7">
    <location>
        <begin position="274"/>
        <end position="293"/>
    </location>
</feature>
<evidence type="ECO:0000256" key="2">
    <source>
        <dbReference type="ARBA" id="ARBA00007400"/>
    </source>
</evidence>
<feature type="transmembrane region" description="Helical" evidence="7">
    <location>
        <begin position="245"/>
        <end position="262"/>
    </location>
</feature>
<evidence type="ECO:0000313" key="9">
    <source>
        <dbReference type="EMBL" id="RWR18012.1"/>
    </source>
</evidence>
<keyword evidence="3" id="KW-1003">Cell membrane</keyword>
<dbReference type="PANTHER" id="PTHR40074">
    <property type="entry name" value="O-ACETYLTRANSFERASE WECH"/>
    <property type="match status" value="1"/>
</dbReference>
<evidence type="ECO:0000256" key="7">
    <source>
        <dbReference type="SAM" id="Phobius"/>
    </source>
</evidence>
<dbReference type="InterPro" id="IPR002656">
    <property type="entry name" value="Acyl_transf_3_dom"/>
</dbReference>
<feature type="transmembrane region" description="Helical" evidence="7">
    <location>
        <begin position="40"/>
        <end position="57"/>
    </location>
</feature>
<feature type="transmembrane region" description="Helical" evidence="7">
    <location>
        <begin position="171"/>
        <end position="191"/>
    </location>
</feature>
<keyword evidence="6 7" id="KW-0472">Membrane</keyword>
<feature type="transmembrane region" description="Helical" evidence="7">
    <location>
        <begin position="105"/>
        <end position="122"/>
    </location>
</feature>
<keyword evidence="9" id="KW-0012">Acyltransferase</keyword>
<dbReference type="GO" id="GO:0016413">
    <property type="term" value="F:O-acetyltransferase activity"/>
    <property type="evidence" value="ECO:0007669"/>
    <property type="project" value="TreeGrafter"/>
</dbReference>
<feature type="transmembrane region" description="Helical" evidence="7">
    <location>
        <begin position="69"/>
        <end position="93"/>
    </location>
</feature>
<dbReference type="Pfam" id="PF01757">
    <property type="entry name" value="Acyl_transf_3"/>
    <property type="match status" value="1"/>
</dbReference>
<keyword evidence="4 7" id="KW-0812">Transmembrane</keyword>
<reference evidence="9 10" key="1">
    <citation type="submission" date="2019-01" db="EMBL/GenBank/DDBJ databases">
        <title>Sinorhodobacter populi sp. nov. isolated from the symptomatic bark tissue of Populus euramericana canker.</title>
        <authorList>
            <person name="Xu G."/>
        </authorList>
    </citation>
    <scope>NUCLEOTIDE SEQUENCE [LARGE SCALE GENOMIC DNA]</scope>
    <source>
        <strain evidence="9 10">SK2B-1</strain>
    </source>
</reference>
<dbReference type="AlphaFoldDB" id="A0A443JBY7"/>
<keyword evidence="9" id="KW-0808">Transferase</keyword>
<sequence length="385" mass="42143">MHDTEYVVQGCQSRFGKDGQDIAMPGAATRKNQIEWINSIKGACMVLVVFLHVSLWADTAFGPSTWKSVSLFLIPFRIPVFFVVSGILAAGSVMHNRPKAMRRALNIYFVYLVWTTVVTLRLHATPDPSDDPNLIAYFTNALVPGHYWYLWALPVYYGASMIMRRIHGNMWLWLPVAFGLYVFAAPLADFMAGVFSQPAEVPYWAKTISCFWWFFLGLCAAGSLVAFGGGTIGRPALQWLNRPPGRAALALFAVAGIAVLSVYRVDLAGMREMAVTFCYIAIAFTAFPALAGTGPERVLAMIGRNTLPVYIFHKLILIVIMAAESRIRLPATVSSIPVDVIVTVLAVALIVLSIGIGRLVKASPFAFLLNGIFQPRGSSSKTVSA</sequence>
<feature type="transmembrane region" description="Helical" evidence="7">
    <location>
        <begin position="134"/>
        <end position="159"/>
    </location>
</feature>
<protein>
    <submittedName>
        <fullName evidence="9">Acyltransferase</fullName>
    </submittedName>
</protein>
<dbReference type="PANTHER" id="PTHR40074:SF2">
    <property type="entry name" value="O-ACETYLTRANSFERASE WECH"/>
    <property type="match status" value="1"/>
</dbReference>
<dbReference type="Proteomes" id="UP000284476">
    <property type="component" value="Unassembled WGS sequence"/>
</dbReference>
<feature type="transmembrane region" description="Helical" evidence="7">
    <location>
        <begin position="335"/>
        <end position="360"/>
    </location>
</feature>
<comment type="caution">
    <text evidence="9">The sequence shown here is derived from an EMBL/GenBank/DDBJ whole genome shotgun (WGS) entry which is preliminary data.</text>
</comment>
<reference evidence="9 10" key="2">
    <citation type="submission" date="2019-01" db="EMBL/GenBank/DDBJ databases">
        <authorList>
            <person name="Li Y."/>
        </authorList>
    </citation>
    <scope>NUCLEOTIDE SEQUENCE [LARGE SCALE GENOMIC DNA]</scope>
    <source>
        <strain evidence="9 10">SK2B-1</strain>
    </source>
</reference>
<dbReference type="GO" id="GO:0009246">
    <property type="term" value="P:enterobacterial common antigen biosynthetic process"/>
    <property type="evidence" value="ECO:0007669"/>
    <property type="project" value="TreeGrafter"/>
</dbReference>
<name>A0A443JBY7_9RHOB</name>
<dbReference type="EMBL" id="SAUZ01000022">
    <property type="protein sequence ID" value="RWR18012.1"/>
    <property type="molecule type" value="Genomic_DNA"/>
</dbReference>
<evidence type="ECO:0000256" key="3">
    <source>
        <dbReference type="ARBA" id="ARBA00022475"/>
    </source>
</evidence>
<comment type="subcellular location">
    <subcellularLocation>
        <location evidence="1">Cell membrane</location>
        <topology evidence="1">Multi-pass membrane protein</topology>
    </subcellularLocation>
</comment>
<organism evidence="9 10">
    <name type="scientific">Paenirhodobacter populi</name>
    <dbReference type="NCBI Taxonomy" id="2306993"/>
    <lineage>
        <taxon>Bacteria</taxon>
        <taxon>Pseudomonadati</taxon>
        <taxon>Pseudomonadota</taxon>
        <taxon>Alphaproteobacteria</taxon>
        <taxon>Rhodobacterales</taxon>
        <taxon>Rhodobacter group</taxon>
        <taxon>Paenirhodobacter</taxon>
    </lineage>
</organism>
<evidence type="ECO:0000256" key="1">
    <source>
        <dbReference type="ARBA" id="ARBA00004651"/>
    </source>
</evidence>
<keyword evidence="5 7" id="KW-1133">Transmembrane helix</keyword>
<feature type="transmembrane region" description="Helical" evidence="7">
    <location>
        <begin position="211"/>
        <end position="233"/>
    </location>
</feature>
<evidence type="ECO:0000313" key="10">
    <source>
        <dbReference type="Proteomes" id="UP000284476"/>
    </source>
</evidence>
<evidence type="ECO:0000256" key="4">
    <source>
        <dbReference type="ARBA" id="ARBA00022692"/>
    </source>
</evidence>
<feature type="transmembrane region" description="Helical" evidence="7">
    <location>
        <begin position="305"/>
        <end position="323"/>
    </location>
</feature>
<evidence type="ECO:0000259" key="8">
    <source>
        <dbReference type="Pfam" id="PF01757"/>
    </source>
</evidence>
<proteinExistence type="inferred from homology"/>